<sequence length="124" mass="14106">MKRNILIVEDNKNLCELMSEILNECDVTVAVDGIYGLKIAKIKIPDIVIIDLNLPRMNGHEMIRKIKEDPKLKNMVLVVISGTFNQLYVGEKVQGIDADAVFSKPLEMPKFKQWIETVPLPSRE</sequence>
<evidence type="ECO:0000313" key="5">
    <source>
        <dbReference type="Proteomes" id="UP000179243"/>
    </source>
</evidence>
<feature type="domain" description="Response regulatory" evidence="3">
    <location>
        <begin position="4"/>
        <end position="119"/>
    </location>
</feature>
<protein>
    <recommendedName>
        <fullName evidence="3">Response regulatory domain-containing protein</fullName>
    </recommendedName>
</protein>
<dbReference type="PANTHER" id="PTHR44591">
    <property type="entry name" value="STRESS RESPONSE REGULATOR PROTEIN 1"/>
    <property type="match status" value="1"/>
</dbReference>
<name>A0A1F7F1D0_UNCRA</name>
<feature type="modified residue" description="4-aspartylphosphate" evidence="2">
    <location>
        <position position="51"/>
    </location>
</feature>
<dbReference type="GO" id="GO:0000160">
    <property type="term" value="P:phosphorelay signal transduction system"/>
    <property type="evidence" value="ECO:0007669"/>
    <property type="project" value="InterPro"/>
</dbReference>
<reference evidence="4 5" key="1">
    <citation type="journal article" date="2016" name="Nat. Commun.">
        <title>Thousands of microbial genomes shed light on interconnected biogeochemical processes in an aquifer system.</title>
        <authorList>
            <person name="Anantharaman K."/>
            <person name="Brown C.T."/>
            <person name="Hug L.A."/>
            <person name="Sharon I."/>
            <person name="Castelle C.J."/>
            <person name="Probst A.J."/>
            <person name="Thomas B.C."/>
            <person name="Singh A."/>
            <person name="Wilkins M.J."/>
            <person name="Karaoz U."/>
            <person name="Brodie E.L."/>
            <person name="Williams K.H."/>
            <person name="Hubbard S.S."/>
            <person name="Banfield J.F."/>
        </authorList>
    </citation>
    <scope>NUCLEOTIDE SEQUENCE [LARGE SCALE GENOMIC DNA]</scope>
</reference>
<dbReference type="SUPFAM" id="SSF52172">
    <property type="entry name" value="CheY-like"/>
    <property type="match status" value="1"/>
</dbReference>
<evidence type="ECO:0000259" key="3">
    <source>
        <dbReference type="PROSITE" id="PS50110"/>
    </source>
</evidence>
<proteinExistence type="predicted"/>
<dbReference type="PANTHER" id="PTHR44591:SF3">
    <property type="entry name" value="RESPONSE REGULATORY DOMAIN-CONTAINING PROTEIN"/>
    <property type="match status" value="1"/>
</dbReference>
<dbReference type="AlphaFoldDB" id="A0A1F7F1D0"/>
<dbReference type="Proteomes" id="UP000179243">
    <property type="component" value="Unassembled WGS sequence"/>
</dbReference>
<dbReference type="Pfam" id="PF00072">
    <property type="entry name" value="Response_reg"/>
    <property type="match status" value="1"/>
</dbReference>
<dbReference type="PROSITE" id="PS50110">
    <property type="entry name" value="RESPONSE_REGULATORY"/>
    <property type="match status" value="1"/>
</dbReference>
<dbReference type="Gene3D" id="3.40.50.2300">
    <property type="match status" value="1"/>
</dbReference>
<dbReference type="SMART" id="SM00448">
    <property type="entry name" value="REC"/>
    <property type="match status" value="1"/>
</dbReference>
<dbReference type="EMBL" id="MFYX01000146">
    <property type="protein sequence ID" value="OGK00441.1"/>
    <property type="molecule type" value="Genomic_DNA"/>
</dbReference>
<evidence type="ECO:0000256" key="2">
    <source>
        <dbReference type="PROSITE-ProRule" id="PRU00169"/>
    </source>
</evidence>
<dbReference type="InterPro" id="IPR050595">
    <property type="entry name" value="Bact_response_regulator"/>
</dbReference>
<evidence type="ECO:0000313" key="4">
    <source>
        <dbReference type="EMBL" id="OGK00441.1"/>
    </source>
</evidence>
<accession>A0A1F7F1D0</accession>
<evidence type="ECO:0000256" key="1">
    <source>
        <dbReference type="ARBA" id="ARBA00022553"/>
    </source>
</evidence>
<comment type="caution">
    <text evidence="4">The sequence shown here is derived from an EMBL/GenBank/DDBJ whole genome shotgun (WGS) entry which is preliminary data.</text>
</comment>
<keyword evidence="1 2" id="KW-0597">Phosphoprotein</keyword>
<dbReference type="InterPro" id="IPR011006">
    <property type="entry name" value="CheY-like_superfamily"/>
</dbReference>
<dbReference type="InterPro" id="IPR001789">
    <property type="entry name" value="Sig_transdc_resp-reg_receiver"/>
</dbReference>
<organism evidence="4 5">
    <name type="scientific">Candidatus Raymondbacteria bacterium RIFOXYD12_FULL_49_13</name>
    <dbReference type="NCBI Taxonomy" id="1817890"/>
    <lineage>
        <taxon>Bacteria</taxon>
        <taxon>Raymondiibacteriota</taxon>
    </lineage>
</organism>
<gene>
    <name evidence="4" type="ORF">A2519_10555</name>
</gene>